<dbReference type="InterPro" id="IPR050417">
    <property type="entry name" value="Sugar_Epim/Isomerase"/>
</dbReference>
<dbReference type="PANTHER" id="PTHR43489:SF13">
    <property type="entry name" value="HYDROXYPYRUVATE ISOMERASE"/>
    <property type="match status" value="1"/>
</dbReference>
<feature type="domain" description="Xylose isomerase-like TIM barrel" evidence="3">
    <location>
        <begin position="21"/>
        <end position="255"/>
    </location>
</feature>
<dbReference type="InterPro" id="IPR053398">
    <property type="entry name" value="HPT_OtnI_isomerases"/>
</dbReference>
<reference evidence="4 5" key="1">
    <citation type="submission" date="2022-01" db="EMBL/GenBank/DDBJ databases">
        <title>Desulfofustis limnae sp. nov., a novel mesophilic sulfate-reducing bacterium isolated from marsh soil.</title>
        <authorList>
            <person name="Watanabe M."/>
            <person name="Takahashi A."/>
            <person name="Kojima H."/>
            <person name="Fukui M."/>
        </authorList>
    </citation>
    <scope>NUCLEOTIDE SEQUENCE [LARGE SCALE GENOMIC DNA]</scope>
    <source>
        <strain evidence="4 5">PPLL</strain>
    </source>
</reference>
<dbReference type="InterPro" id="IPR026040">
    <property type="entry name" value="HyI-like"/>
</dbReference>
<dbReference type="Gene3D" id="3.20.20.150">
    <property type="entry name" value="Divalent-metal-dependent TIM barrel enzymes"/>
    <property type="match status" value="1"/>
</dbReference>
<evidence type="ECO:0000259" key="3">
    <source>
        <dbReference type="Pfam" id="PF01261"/>
    </source>
</evidence>
<dbReference type="InterPro" id="IPR017643">
    <property type="entry name" value="Hydroxypyruvate_isomerase"/>
</dbReference>
<proteinExistence type="inferred from homology"/>
<dbReference type="InterPro" id="IPR036237">
    <property type="entry name" value="Xyl_isomerase-like_sf"/>
</dbReference>
<keyword evidence="5" id="KW-1185">Reference proteome</keyword>
<evidence type="ECO:0000313" key="4">
    <source>
        <dbReference type="EMBL" id="BDD85704.1"/>
    </source>
</evidence>
<comment type="similarity">
    <text evidence="2">Belongs to the hyi family.</text>
</comment>
<organism evidence="4 5">
    <name type="scientific">Desulfofustis limnaeus</name>
    <dbReference type="NCBI Taxonomy" id="2740163"/>
    <lineage>
        <taxon>Bacteria</taxon>
        <taxon>Pseudomonadati</taxon>
        <taxon>Thermodesulfobacteriota</taxon>
        <taxon>Desulfobulbia</taxon>
        <taxon>Desulfobulbales</taxon>
        <taxon>Desulfocapsaceae</taxon>
        <taxon>Desulfofustis</taxon>
    </lineage>
</organism>
<gene>
    <name evidence="4" type="primary">hyi</name>
    <name evidence="4" type="ORF">DPPLL_00690</name>
</gene>
<dbReference type="SUPFAM" id="SSF51658">
    <property type="entry name" value="Xylose isomerase-like"/>
    <property type="match status" value="1"/>
</dbReference>
<dbReference type="PIRSF" id="PIRSF006241">
    <property type="entry name" value="HyI"/>
    <property type="match status" value="1"/>
</dbReference>
<dbReference type="EMBL" id="AP025516">
    <property type="protein sequence ID" value="BDD85704.1"/>
    <property type="molecule type" value="Genomic_DNA"/>
</dbReference>
<evidence type="ECO:0000313" key="5">
    <source>
        <dbReference type="Proteomes" id="UP000830055"/>
    </source>
</evidence>
<accession>A0ABM7W461</accession>
<name>A0ABM7W461_9BACT</name>
<protein>
    <submittedName>
        <fullName evidence="4">Hydroxypyruvate isomerase</fullName>
    </submittedName>
</protein>
<dbReference type="PANTHER" id="PTHR43489">
    <property type="entry name" value="ISOMERASE"/>
    <property type="match status" value="1"/>
</dbReference>
<dbReference type="RefSeq" id="WP_284152840.1">
    <property type="nucleotide sequence ID" value="NZ_AP025516.1"/>
</dbReference>
<keyword evidence="1 2" id="KW-0413">Isomerase</keyword>
<dbReference type="NCBIfam" id="TIGR03234">
    <property type="entry name" value="OH-pyruv-isom"/>
    <property type="match status" value="1"/>
</dbReference>
<evidence type="ECO:0000256" key="1">
    <source>
        <dbReference type="ARBA" id="ARBA00023235"/>
    </source>
</evidence>
<dbReference type="GO" id="GO:0016853">
    <property type="term" value="F:isomerase activity"/>
    <property type="evidence" value="ECO:0007669"/>
    <property type="project" value="UniProtKB-KW"/>
</dbReference>
<dbReference type="NCBIfam" id="NF043033">
    <property type="entry name" value="OxoTetrIsom"/>
    <property type="match status" value="1"/>
</dbReference>
<evidence type="ECO:0000256" key="2">
    <source>
        <dbReference type="PIRNR" id="PIRNR006241"/>
    </source>
</evidence>
<dbReference type="Pfam" id="PF01261">
    <property type="entry name" value="AP_endonuc_2"/>
    <property type="match status" value="1"/>
</dbReference>
<dbReference type="InterPro" id="IPR013022">
    <property type="entry name" value="Xyl_isomerase-like_TIM-brl"/>
</dbReference>
<sequence>MPKFSANLTMLFNEVDFLDRFQKAAEQGFSAVEFMFPYAWPADELAERLQRYGLQQILHNLPAGDWAAGERGIACLPGRELEFQDGVEKALQYAKALQCPVLNCLAGLVPPGVDRDKVRQTLVTNLRFAADTLAREGIGLVVEPLNDKDIPGFLLTTSAATMDLLDEVGHASIRLQYDIYHMQRMEGDLINTIRRLIDRIGHIQLADNPGRHEPGTGEIHFPNLFKAIDQAGYQGWVGCEYIPAVTTEAGLAWLAPYR</sequence>
<dbReference type="Proteomes" id="UP000830055">
    <property type="component" value="Chromosome"/>
</dbReference>